<dbReference type="KEGG" id="acep:105620549"/>
<keyword evidence="1" id="KW-0732">Signal</keyword>
<feature type="signal peptide" evidence="1">
    <location>
        <begin position="1"/>
        <end position="19"/>
    </location>
</feature>
<organism evidence="2 3">
    <name type="scientific">Atta cephalotes</name>
    <name type="common">Leafcutter ant</name>
    <dbReference type="NCBI Taxonomy" id="12957"/>
    <lineage>
        <taxon>Eukaryota</taxon>
        <taxon>Metazoa</taxon>
        <taxon>Ecdysozoa</taxon>
        <taxon>Arthropoda</taxon>
        <taxon>Hexapoda</taxon>
        <taxon>Insecta</taxon>
        <taxon>Pterygota</taxon>
        <taxon>Neoptera</taxon>
        <taxon>Endopterygota</taxon>
        <taxon>Hymenoptera</taxon>
        <taxon>Apocrita</taxon>
        <taxon>Aculeata</taxon>
        <taxon>Formicoidea</taxon>
        <taxon>Formicidae</taxon>
        <taxon>Myrmicinae</taxon>
        <taxon>Atta</taxon>
    </lineage>
</organism>
<keyword evidence="3" id="KW-1185">Reference proteome</keyword>
<gene>
    <name evidence="2" type="primary">105620549</name>
</gene>
<reference evidence="2" key="2">
    <citation type="submission" date="2016-04" db="UniProtKB">
        <authorList>
            <consortium name="EnsemblMetazoa"/>
        </authorList>
    </citation>
    <scope>IDENTIFICATION</scope>
</reference>
<feature type="chain" id="PRO_5007629312" evidence="1">
    <location>
        <begin position="20"/>
        <end position="155"/>
    </location>
</feature>
<dbReference type="Proteomes" id="UP000005205">
    <property type="component" value="Unassembled WGS sequence"/>
</dbReference>
<protein>
    <submittedName>
        <fullName evidence="2">Uncharacterized protein</fullName>
    </submittedName>
</protein>
<proteinExistence type="predicted"/>
<name>A0A158NIS2_ATTCE</name>
<evidence type="ECO:0000313" key="2">
    <source>
        <dbReference type="EnsemblMetazoa" id="XP_012057430.1"/>
    </source>
</evidence>
<reference evidence="3" key="1">
    <citation type="journal article" date="2011" name="PLoS Genet.">
        <title>The genome sequence of the leaf-cutter ant Atta cephalotes reveals insights into its obligate symbiotic lifestyle.</title>
        <authorList>
            <person name="Suen G."/>
            <person name="Teiling C."/>
            <person name="Li L."/>
            <person name="Holt C."/>
            <person name="Abouheif E."/>
            <person name="Bornberg-Bauer E."/>
            <person name="Bouffard P."/>
            <person name="Caldera E.J."/>
            <person name="Cash E."/>
            <person name="Cavanaugh A."/>
            <person name="Denas O."/>
            <person name="Elhaik E."/>
            <person name="Fave M.J."/>
            <person name="Gadau J."/>
            <person name="Gibson J.D."/>
            <person name="Graur D."/>
            <person name="Grubbs K.J."/>
            <person name="Hagen D.E."/>
            <person name="Harkins T.T."/>
            <person name="Helmkampf M."/>
            <person name="Hu H."/>
            <person name="Johnson B.R."/>
            <person name="Kim J."/>
            <person name="Marsh S.E."/>
            <person name="Moeller J.A."/>
            <person name="Munoz-Torres M.C."/>
            <person name="Murphy M.C."/>
            <person name="Naughton M.C."/>
            <person name="Nigam S."/>
            <person name="Overson R."/>
            <person name="Rajakumar R."/>
            <person name="Reese J.T."/>
            <person name="Scott J.J."/>
            <person name="Smith C.R."/>
            <person name="Tao S."/>
            <person name="Tsutsui N.D."/>
            <person name="Viljakainen L."/>
            <person name="Wissler L."/>
            <person name="Yandell M.D."/>
            <person name="Zimmer F."/>
            <person name="Taylor J."/>
            <person name="Slater S.C."/>
            <person name="Clifton S.W."/>
            <person name="Warren W.C."/>
            <person name="Elsik C.G."/>
            <person name="Smith C.D."/>
            <person name="Weinstock G.M."/>
            <person name="Gerardo N.M."/>
            <person name="Currie C.R."/>
        </authorList>
    </citation>
    <scope>NUCLEOTIDE SEQUENCE [LARGE SCALE GENOMIC DNA]</scope>
</reference>
<evidence type="ECO:0000256" key="1">
    <source>
        <dbReference type="SAM" id="SignalP"/>
    </source>
</evidence>
<dbReference type="EnsemblMetazoa" id="XM_012202040.1">
    <property type="protein sequence ID" value="XP_012057430.1"/>
    <property type="gene ID" value="LOC105620549"/>
</dbReference>
<sequence length="155" mass="17942">MHVDKILLMVILCATNVWCSDQMLIQNARTFDSSFFAWLQALFSNGNNVSIFPKFWPSQPQFQEWTRNGITSLLRLASFNTEEPMHIEFRPEDGPRAAKVYQQRFGYRGEWLVKQLGNGFSPDVLLYSRHVPNTFLIPPPIPFRSNLIRSASAFE</sequence>
<dbReference type="OrthoDB" id="6617171at2759"/>
<dbReference type="AlphaFoldDB" id="A0A158NIS2"/>
<dbReference type="InParanoid" id="A0A158NIS2"/>
<dbReference type="EMBL" id="ADTU01017108">
    <property type="status" value="NOT_ANNOTATED_CDS"/>
    <property type="molecule type" value="Genomic_DNA"/>
</dbReference>
<accession>A0A158NIS2</accession>
<evidence type="ECO:0000313" key="3">
    <source>
        <dbReference type="Proteomes" id="UP000005205"/>
    </source>
</evidence>